<evidence type="ECO:0000313" key="1">
    <source>
        <dbReference type="EMBL" id="QJW96804.1"/>
    </source>
</evidence>
<name>A0A6M5YTN3_9BACT</name>
<dbReference type="AlphaFoldDB" id="A0A6M5YTN3"/>
<accession>A0A6M5YTN3</accession>
<keyword evidence="2" id="KW-1185">Reference proteome</keyword>
<dbReference type="InterPro" id="IPR036587">
    <property type="entry name" value="NucleaseA_inhib-like_sf"/>
</dbReference>
<dbReference type="EMBL" id="CP053452">
    <property type="protein sequence ID" value="QJW96804.1"/>
    <property type="molecule type" value="Genomic_DNA"/>
</dbReference>
<sequence length="124" mass="13042">MAKANPILKELKDAAKGLLFPSETDAPVAAFAWPGAAGPPDESAVRTNAKVAKGTPIEQTTLADLARTIPEESRGDFLPLFALLGHHLSGTTVFKVGEVNIDVYVVGRTPDGQYAGVKTKVVET</sequence>
<organism evidence="1 2">
    <name type="scientific">Frigoriglobus tundricola</name>
    <dbReference type="NCBI Taxonomy" id="2774151"/>
    <lineage>
        <taxon>Bacteria</taxon>
        <taxon>Pseudomonadati</taxon>
        <taxon>Planctomycetota</taxon>
        <taxon>Planctomycetia</taxon>
        <taxon>Gemmatales</taxon>
        <taxon>Gemmataceae</taxon>
        <taxon>Frigoriglobus</taxon>
    </lineage>
</organism>
<dbReference type="Pfam" id="PF07924">
    <property type="entry name" value="NuiA"/>
    <property type="match status" value="1"/>
</dbReference>
<reference evidence="2" key="1">
    <citation type="submission" date="2020-05" db="EMBL/GenBank/DDBJ databases">
        <title>Frigoriglobus tundricola gen. nov., sp. nov., a psychrotolerant cellulolytic planctomycete of the family Gemmataceae with two divergent copies of 16S rRNA gene.</title>
        <authorList>
            <person name="Kulichevskaya I.S."/>
            <person name="Ivanova A.A."/>
            <person name="Naumoff D.G."/>
            <person name="Beletsky A.V."/>
            <person name="Rijpstra W.I.C."/>
            <person name="Sinninghe Damste J.S."/>
            <person name="Mardanov A.V."/>
            <person name="Ravin N.V."/>
            <person name="Dedysh S.N."/>
        </authorList>
    </citation>
    <scope>NUCLEOTIDE SEQUENCE [LARGE SCALE GENOMIC DNA]</scope>
    <source>
        <strain evidence="2">PL17</strain>
    </source>
</reference>
<dbReference type="Proteomes" id="UP000503447">
    <property type="component" value="Chromosome"/>
</dbReference>
<proteinExistence type="predicted"/>
<dbReference type="RefSeq" id="WP_171472321.1">
    <property type="nucleotide sequence ID" value="NZ_CP053452.2"/>
</dbReference>
<dbReference type="InterPro" id="IPR012489">
    <property type="entry name" value="NucleaseA_inhib-like"/>
</dbReference>
<dbReference type="SUPFAM" id="SSF82602">
    <property type="entry name" value="Nuclease A inhibitor (NuiA)"/>
    <property type="match status" value="1"/>
</dbReference>
<protein>
    <submittedName>
        <fullName evidence="1">Nuclease A inhibitor-like protein</fullName>
    </submittedName>
</protein>
<gene>
    <name evidence="1" type="ORF">FTUN_4363</name>
</gene>
<dbReference type="Gene3D" id="3.40.1460.10">
    <property type="entry name" value="Nuclease A inhibitor-like"/>
    <property type="match status" value="1"/>
</dbReference>
<evidence type="ECO:0000313" key="2">
    <source>
        <dbReference type="Proteomes" id="UP000503447"/>
    </source>
</evidence>
<dbReference type="KEGG" id="ftj:FTUN_4363"/>